<dbReference type="Pfam" id="PF18052">
    <property type="entry name" value="Rx_N"/>
    <property type="match status" value="1"/>
</dbReference>
<evidence type="ECO:0000259" key="9">
    <source>
        <dbReference type="Pfam" id="PF23598"/>
    </source>
</evidence>
<evidence type="ECO:0000256" key="4">
    <source>
        <dbReference type="ARBA" id="ARBA00022821"/>
    </source>
</evidence>
<dbReference type="Pfam" id="PF23559">
    <property type="entry name" value="WHD_DRP"/>
    <property type="match status" value="1"/>
</dbReference>
<evidence type="ECO:0000259" key="7">
    <source>
        <dbReference type="Pfam" id="PF18052"/>
    </source>
</evidence>
<dbReference type="InterPro" id="IPR042197">
    <property type="entry name" value="Apaf_helical"/>
</dbReference>
<dbReference type="Gene3D" id="1.10.10.10">
    <property type="entry name" value="Winged helix-like DNA-binding domain superfamily/Winged helix DNA-binding domain"/>
    <property type="match status" value="1"/>
</dbReference>
<dbReference type="InterPro" id="IPR036388">
    <property type="entry name" value="WH-like_DNA-bd_sf"/>
</dbReference>
<proteinExistence type="predicted"/>
<dbReference type="GO" id="GO:0043531">
    <property type="term" value="F:ADP binding"/>
    <property type="evidence" value="ECO:0007669"/>
    <property type="project" value="InterPro"/>
</dbReference>
<dbReference type="PANTHER" id="PTHR36766">
    <property type="entry name" value="PLANT BROAD-SPECTRUM MILDEW RESISTANCE PROTEIN RPW8"/>
    <property type="match status" value="1"/>
</dbReference>
<dbReference type="InterPro" id="IPR056789">
    <property type="entry name" value="LRR_R13L1-DRL21"/>
</dbReference>
<keyword evidence="2" id="KW-0677">Repeat</keyword>
<dbReference type="FunFam" id="1.10.10.10:FF:000322">
    <property type="entry name" value="Probable disease resistance protein At1g63360"/>
    <property type="match status" value="1"/>
</dbReference>
<dbReference type="GO" id="GO:0005524">
    <property type="term" value="F:ATP binding"/>
    <property type="evidence" value="ECO:0007669"/>
    <property type="project" value="UniProtKB-KW"/>
</dbReference>
<feature type="domain" description="Disease resistance R13L4/SHOC-2-like LRR" evidence="9">
    <location>
        <begin position="526"/>
        <end position="849"/>
    </location>
</feature>
<keyword evidence="1" id="KW-0433">Leucine-rich repeat</keyword>
<evidence type="ECO:0000256" key="1">
    <source>
        <dbReference type="ARBA" id="ARBA00022614"/>
    </source>
</evidence>
<dbReference type="InterPro" id="IPR002182">
    <property type="entry name" value="NB-ARC"/>
</dbReference>
<dbReference type="OrthoDB" id="2973320at2759"/>
<dbReference type="SUPFAM" id="SSF52058">
    <property type="entry name" value="L domain-like"/>
    <property type="match status" value="1"/>
</dbReference>
<keyword evidence="5" id="KW-0067">ATP-binding</keyword>
<dbReference type="PANTHER" id="PTHR36766:SF70">
    <property type="entry name" value="DISEASE RESISTANCE PROTEIN RGA4"/>
    <property type="match status" value="1"/>
</dbReference>
<accession>A0A6P9EB48</accession>
<dbReference type="AlphaFoldDB" id="A0A6P9EB48"/>
<keyword evidence="3" id="KW-0547">Nucleotide-binding</keyword>
<organism evidence="11 12">
    <name type="scientific">Juglans regia</name>
    <name type="common">English walnut</name>
    <dbReference type="NCBI Taxonomy" id="51240"/>
    <lineage>
        <taxon>Eukaryota</taxon>
        <taxon>Viridiplantae</taxon>
        <taxon>Streptophyta</taxon>
        <taxon>Embryophyta</taxon>
        <taxon>Tracheophyta</taxon>
        <taxon>Spermatophyta</taxon>
        <taxon>Magnoliopsida</taxon>
        <taxon>eudicotyledons</taxon>
        <taxon>Gunneridae</taxon>
        <taxon>Pentapetalae</taxon>
        <taxon>rosids</taxon>
        <taxon>fabids</taxon>
        <taxon>Fagales</taxon>
        <taxon>Juglandaceae</taxon>
        <taxon>Juglans</taxon>
    </lineage>
</organism>
<dbReference type="Gene3D" id="1.20.5.4130">
    <property type="match status" value="1"/>
</dbReference>
<dbReference type="Pfam" id="PF25019">
    <property type="entry name" value="LRR_R13L1-DRL21"/>
    <property type="match status" value="1"/>
</dbReference>
<keyword evidence="4" id="KW-0611">Plant defense</keyword>
<reference evidence="12" key="1">
    <citation type="submission" date="2025-08" db="UniProtKB">
        <authorList>
            <consortium name="RefSeq"/>
        </authorList>
    </citation>
    <scope>IDENTIFICATION</scope>
    <source>
        <tissue evidence="12">Leaves</tissue>
    </source>
</reference>
<protein>
    <submittedName>
        <fullName evidence="12">Disease resistance protein RGA2-like</fullName>
    </submittedName>
</protein>
<gene>
    <name evidence="12" type="primary">LOC109019407</name>
</gene>
<dbReference type="PRINTS" id="PR00364">
    <property type="entry name" value="DISEASERSIST"/>
</dbReference>
<evidence type="ECO:0000313" key="12">
    <source>
        <dbReference type="RefSeq" id="XP_035544649.1"/>
    </source>
</evidence>
<dbReference type="Pfam" id="PF00931">
    <property type="entry name" value="NB-ARC"/>
    <property type="match status" value="1"/>
</dbReference>
<evidence type="ECO:0000256" key="2">
    <source>
        <dbReference type="ARBA" id="ARBA00022737"/>
    </source>
</evidence>
<dbReference type="Proteomes" id="UP000235220">
    <property type="component" value="Chromosome 3"/>
</dbReference>
<evidence type="ECO:0000259" key="6">
    <source>
        <dbReference type="Pfam" id="PF00931"/>
    </source>
</evidence>
<sequence>MAEIAVSPLLQVVFDRLASPVLGKLQELCDLRQNFEKLKESLIKIKDFLDDAEERQAKEGNVKVWLSNLKTVAYNSEDLLDELATEVILCERFNAAKNQVRSFLLPFEPSRNLFEVAGQVKKMLALLDKTIGESSSLNLRKGAHERESESSASFRETDSYVTESKVYGRLEDKAKIIELLSPNCNREINTRDVSIIAIVGIGGVGKTTVAKLVYNDVDLMGCLDMKMWVHASDDFDVKKLIIATIESATNKTYQFTNKDVLQRLLRESICGKSENVASLVGTGSSYHLRGLPEDDCWELLKEQAFRPGEEEDHNLKLIGKQIVKKCGGVPLAAMTLGSLLRSSRDQGYWLSVKDRDLCIMDESVSGIMPALKLSYFHLKVHLKRCFAYCSLFPKSYDFKKEKLIHLWMAEGLILADGHNPLEDIGNGYFDDLLRKSFFQEVKDGKDDSTKVYRMHDLIHELAQSVAGNEFLKLEHGRPTPSDLAKTRHSSVVCNFPSSAIPPALLKVTRLRTLLLLSPGFSSEELPFLPTNFMYLRVLDISGSGIKKLQKSIGNLVSLRYLDLSKTSIQALPDTICDLCNLQTLNLSGCCHLQTLPDGMEKLINLRHLNITGCERLARMPTGIGKLVHLQTLPIYIVGKRNGEGISELSCLNLRGELNIKCLENVRDAKETKLANLKQKKHLHVLGLFWGNDDENRRMRLANHTAGSQHSIGSLHGHYSDARLEELEDILECLEPHEYLKKLFIKGYAGIKFPSWGLPSLTGLVLINLKRCKNLPSIGQLPLLKNLYLQAMEGIEFIDQDFYGADYIQSPFPSLKELTLRDFPNLKEWRGSNGGQGLFPRLEKLIVSKCPKLSTAPVIPSLQHVELQGCHPLLVNSMENLTSLLVMVIDTFPDLLLLPGELLKSSVLLTSLKISSCTNLSSLPSEIENLTALKSLSICWCQALSSLPQGLQNLTSLESLEISECNLIDSLPDDGIRGLSSLRTLSIENCTNLSSLSTGLQYLSALEHLTIMYCPKLDSLPNDLSNLSTLRSLSILWCPRLGSLPEGLQHVRTLQTLEIRSCPGLEEFPEWTNNLSALRSLAISDCNNMTSLPEELVCLSTLQHLSIQDCPNLEKWWKDMRRRDRRRISHISHIYIGSL</sequence>
<evidence type="ECO:0000313" key="11">
    <source>
        <dbReference type="Proteomes" id="UP000235220"/>
    </source>
</evidence>
<dbReference type="SUPFAM" id="SSF52540">
    <property type="entry name" value="P-loop containing nucleoside triphosphate hydrolases"/>
    <property type="match status" value="1"/>
</dbReference>
<keyword evidence="11" id="KW-1185">Reference proteome</keyword>
<feature type="domain" description="Disease resistance N-terminal" evidence="7">
    <location>
        <begin position="5"/>
        <end position="92"/>
    </location>
</feature>
<dbReference type="InterPro" id="IPR006553">
    <property type="entry name" value="Leu-rich_rpt_Cys-con_subtyp"/>
</dbReference>
<dbReference type="SUPFAM" id="SSF52047">
    <property type="entry name" value="RNI-like"/>
    <property type="match status" value="1"/>
</dbReference>
<dbReference type="Gene3D" id="3.80.10.10">
    <property type="entry name" value="Ribonuclease Inhibitor"/>
    <property type="match status" value="4"/>
</dbReference>
<feature type="domain" description="NB-ARC" evidence="6">
    <location>
        <begin position="186"/>
        <end position="258"/>
    </location>
</feature>
<dbReference type="GO" id="GO:0051707">
    <property type="term" value="P:response to other organism"/>
    <property type="evidence" value="ECO:0007669"/>
    <property type="project" value="UniProtKB-ARBA"/>
</dbReference>
<evidence type="ECO:0000259" key="10">
    <source>
        <dbReference type="Pfam" id="PF25019"/>
    </source>
</evidence>
<dbReference type="InterPro" id="IPR032675">
    <property type="entry name" value="LRR_dom_sf"/>
</dbReference>
<dbReference type="GO" id="GO:0006952">
    <property type="term" value="P:defense response"/>
    <property type="evidence" value="ECO:0007669"/>
    <property type="project" value="UniProtKB-KW"/>
</dbReference>
<dbReference type="Pfam" id="PF23598">
    <property type="entry name" value="LRR_14"/>
    <property type="match status" value="1"/>
</dbReference>
<dbReference type="RefSeq" id="XP_035544649.1">
    <property type="nucleotide sequence ID" value="XM_035688756.1"/>
</dbReference>
<dbReference type="InterPro" id="IPR055414">
    <property type="entry name" value="LRR_R13L4/SHOC2-like"/>
</dbReference>
<dbReference type="Gene3D" id="3.40.50.300">
    <property type="entry name" value="P-loop containing nucleotide triphosphate hydrolases"/>
    <property type="match status" value="1"/>
</dbReference>
<dbReference type="InterPro" id="IPR058922">
    <property type="entry name" value="WHD_DRP"/>
</dbReference>
<dbReference type="Gene3D" id="1.10.8.430">
    <property type="entry name" value="Helical domain of apoptotic protease-activating factors"/>
    <property type="match status" value="1"/>
</dbReference>
<name>A0A6P9EB48_JUGRE</name>
<evidence type="ECO:0000256" key="5">
    <source>
        <dbReference type="ARBA" id="ARBA00022840"/>
    </source>
</evidence>
<dbReference type="GeneID" id="109019407"/>
<dbReference type="InterPro" id="IPR027417">
    <property type="entry name" value="P-loop_NTPase"/>
</dbReference>
<evidence type="ECO:0000259" key="8">
    <source>
        <dbReference type="Pfam" id="PF23559"/>
    </source>
</evidence>
<feature type="domain" description="R13L1/DRL21-like LRR repeat region" evidence="10">
    <location>
        <begin position="1045"/>
        <end position="1109"/>
    </location>
</feature>
<evidence type="ECO:0000256" key="3">
    <source>
        <dbReference type="ARBA" id="ARBA00022741"/>
    </source>
</evidence>
<dbReference type="SMART" id="SM00367">
    <property type="entry name" value="LRR_CC"/>
    <property type="match status" value="6"/>
</dbReference>
<dbReference type="InParanoid" id="A0A6P9EB48"/>
<dbReference type="InterPro" id="IPR041118">
    <property type="entry name" value="Rx_N"/>
</dbReference>
<dbReference type="KEGG" id="jre:109019407"/>
<feature type="domain" description="Disease resistance protein winged helix" evidence="8">
    <location>
        <begin position="391"/>
        <end position="462"/>
    </location>
</feature>